<keyword evidence="1" id="KW-0812">Transmembrane</keyword>
<sequence>MTATFQASVYLLCFVTSAVCAALLTRSYLASRARLLLWTALCFGLLTLNNLFLFADVVLLPSWDLLAVRHLASLGAIVVLLIGFVWDSD</sequence>
<reference evidence="2 3" key="1">
    <citation type="submission" date="2019-09" db="EMBL/GenBank/DDBJ databases">
        <title>Salinarimonas rosea gen. nov., sp. nov., a new member of the a-2 subgroup of the Proteobacteria.</title>
        <authorList>
            <person name="Liu J."/>
        </authorList>
    </citation>
    <scope>NUCLEOTIDE SEQUENCE [LARGE SCALE GENOMIC DNA]</scope>
    <source>
        <strain evidence="2 3">BN140002</strain>
    </source>
</reference>
<keyword evidence="3" id="KW-1185">Reference proteome</keyword>
<organism evidence="2 3">
    <name type="scientific">Salinarimonas soli</name>
    <dbReference type="NCBI Taxonomy" id="1638099"/>
    <lineage>
        <taxon>Bacteria</taxon>
        <taxon>Pseudomonadati</taxon>
        <taxon>Pseudomonadota</taxon>
        <taxon>Alphaproteobacteria</taxon>
        <taxon>Hyphomicrobiales</taxon>
        <taxon>Salinarimonadaceae</taxon>
        <taxon>Salinarimonas</taxon>
    </lineage>
</organism>
<reference evidence="2 3" key="2">
    <citation type="submission" date="2019-09" db="EMBL/GenBank/DDBJ databases">
        <authorList>
            <person name="Jin C."/>
        </authorList>
    </citation>
    <scope>NUCLEOTIDE SEQUENCE [LARGE SCALE GENOMIC DNA]</scope>
    <source>
        <strain evidence="2 3">BN140002</strain>
    </source>
</reference>
<gene>
    <name evidence="2" type="ORF">F0L46_24205</name>
</gene>
<accession>A0A5B2V6L2</accession>
<dbReference type="Proteomes" id="UP000323142">
    <property type="component" value="Unassembled WGS sequence"/>
</dbReference>
<evidence type="ECO:0000313" key="2">
    <source>
        <dbReference type="EMBL" id="KAA2234160.1"/>
    </source>
</evidence>
<dbReference type="OrthoDB" id="5295794at2"/>
<dbReference type="InterPro" id="IPR046027">
    <property type="entry name" value="DUF5985"/>
</dbReference>
<comment type="caution">
    <text evidence="2">The sequence shown here is derived from an EMBL/GenBank/DDBJ whole genome shotgun (WGS) entry which is preliminary data.</text>
</comment>
<evidence type="ECO:0000313" key="3">
    <source>
        <dbReference type="Proteomes" id="UP000323142"/>
    </source>
</evidence>
<feature type="transmembrane region" description="Helical" evidence="1">
    <location>
        <begin position="67"/>
        <end position="86"/>
    </location>
</feature>
<feature type="transmembrane region" description="Helical" evidence="1">
    <location>
        <begin position="36"/>
        <end position="55"/>
    </location>
</feature>
<name>A0A5B2V6L2_9HYPH</name>
<keyword evidence="1" id="KW-0472">Membrane</keyword>
<feature type="transmembrane region" description="Helical" evidence="1">
    <location>
        <begin position="6"/>
        <end position="24"/>
    </location>
</feature>
<dbReference type="EMBL" id="VUOA01000050">
    <property type="protein sequence ID" value="KAA2234160.1"/>
    <property type="molecule type" value="Genomic_DNA"/>
</dbReference>
<dbReference type="Pfam" id="PF19447">
    <property type="entry name" value="DUF5985"/>
    <property type="match status" value="1"/>
</dbReference>
<evidence type="ECO:0000256" key="1">
    <source>
        <dbReference type="SAM" id="Phobius"/>
    </source>
</evidence>
<dbReference type="AlphaFoldDB" id="A0A5B2V6L2"/>
<dbReference type="RefSeq" id="WP_149822189.1">
    <property type="nucleotide sequence ID" value="NZ_VUOA01000050.1"/>
</dbReference>
<proteinExistence type="predicted"/>
<protein>
    <submittedName>
        <fullName evidence="2">Uncharacterized protein</fullName>
    </submittedName>
</protein>
<keyword evidence="1" id="KW-1133">Transmembrane helix</keyword>